<protein>
    <submittedName>
        <fullName evidence="1">Uncharacterized protein</fullName>
    </submittedName>
</protein>
<dbReference type="Gene3D" id="3.80.10.10">
    <property type="entry name" value="Ribonuclease Inhibitor"/>
    <property type="match status" value="1"/>
</dbReference>
<dbReference type="EMBL" id="KV442059">
    <property type="protein sequence ID" value="OAQ27160.1"/>
    <property type="molecule type" value="Genomic_DNA"/>
</dbReference>
<name>A0A197JPS0_9FUNG</name>
<organism evidence="1 2">
    <name type="scientific">Linnemannia elongata AG-77</name>
    <dbReference type="NCBI Taxonomy" id="1314771"/>
    <lineage>
        <taxon>Eukaryota</taxon>
        <taxon>Fungi</taxon>
        <taxon>Fungi incertae sedis</taxon>
        <taxon>Mucoromycota</taxon>
        <taxon>Mortierellomycotina</taxon>
        <taxon>Mortierellomycetes</taxon>
        <taxon>Mortierellales</taxon>
        <taxon>Mortierellaceae</taxon>
        <taxon>Linnemannia</taxon>
    </lineage>
</organism>
<evidence type="ECO:0000313" key="1">
    <source>
        <dbReference type="EMBL" id="OAQ27160.1"/>
    </source>
</evidence>
<keyword evidence="2" id="KW-1185">Reference proteome</keyword>
<dbReference type="OrthoDB" id="2446972at2759"/>
<reference evidence="1 2" key="1">
    <citation type="submission" date="2016-05" db="EMBL/GenBank/DDBJ databases">
        <title>Genome sequencing reveals origins of a unique bacterial endosymbiosis in the earliest lineages of terrestrial Fungi.</title>
        <authorList>
            <consortium name="DOE Joint Genome Institute"/>
            <person name="Uehling J."/>
            <person name="Gryganskyi A."/>
            <person name="Hameed K."/>
            <person name="Tschaplinski T."/>
            <person name="Misztal P."/>
            <person name="Wu S."/>
            <person name="Desiro A."/>
            <person name="Vande Pol N."/>
            <person name="Du Z.-Y."/>
            <person name="Zienkiewicz A."/>
            <person name="Zienkiewicz K."/>
            <person name="Morin E."/>
            <person name="Tisserant E."/>
            <person name="Splivallo R."/>
            <person name="Hainaut M."/>
            <person name="Henrissat B."/>
            <person name="Ohm R."/>
            <person name="Kuo A."/>
            <person name="Yan J."/>
            <person name="Lipzen A."/>
            <person name="Nolan M."/>
            <person name="Labutti K."/>
            <person name="Barry K."/>
            <person name="Goldstein A."/>
            <person name="Labbe J."/>
            <person name="Schadt C."/>
            <person name="Tuskan G."/>
            <person name="Grigoriev I."/>
            <person name="Martin F."/>
            <person name="Vilgalys R."/>
            <person name="Bonito G."/>
        </authorList>
    </citation>
    <scope>NUCLEOTIDE SEQUENCE [LARGE SCALE GENOMIC DNA]</scope>
    <source>
        <strain evidence="1 2">AG-77</strain>
    </source>
</reference>
<evidence type="ECO:0000313" key="2">
    <source>
        <dbReference type="Proteomes" id="UP000078512"/>
    </source>
</evidence>
<gene>
    <name evidence="1" type="ORF">K457DRAFT_21383</name>
</gene>
<dbReference type="AlphaFoldDB" id="A0A197JPS0"/>
<dbReference type="InterPro" id="IPR032675">
    <property type="entry name" value="LRR_dom_sf"/>
</dbReference>
<sequence>MHPLPPEVLLQIGLYLDAKTSLTWATKPFSKHKQWIRDLNMDDVAILDAALKANLTDLQSLTVGYLGTSLLYKTDEECELDQEPLVSSSSIPSEWETLVPRSAFCSCGRNIWVLDRIHAIWAFVLSNPGLHRLAFDSLTFPDTFTTTATTTPRPLRHIYCLTPARESFLVSTLSTLTTIRHLDIECADDYLLINMGTLLPTLESFVHSGQAGFDYGTLASSAPHSNLRSLAITKGSISHLQLHSIAMMSPALRDLSVYRSNIEWAPNTPRLPTLEHGSLHTLSIRETYDFAAIYIARVRFPNVRTLIIQAGRVEKSTSMFQHLSAVFPRLDCLEARGVFWGKKKMVNAHAPPAQIYPLTRLLLCGRGQEHFSVHALVLQMPFLVRQEVELISSTGLNAISSTCSNTLVYLRFSLRNWSAQVCQLLATCTGLKEFRGDGHVVLAEDIINGPAWTCMGLEKLDIVIRVPFKTSLDHLQCLDRARIKTRVTRRSAAEKAAKDQQEASIAMQQRVHAELARLGNLVEINFGWSYTYNYARYCGNKWAIRAAEEVYRNDIEAGIDFSQESGFGQVVSLPNLKKIRFHKFCTTQAIGSSQQAWMMEGWKMCETWKEYVYTLMAYRRA</sequence>
<accession>A0A197JPS0</accession>
<dbReference type="Proteomes" id="UP000078512">
    <property type="component" value="Unassembled WGS sequence"/>
</dbReference>
<proteinExistence type="predicted"/>